<evidence type="ECO:0000313" key="4">
    <source>
        <dbReference type="Proteomes" id="UP000725002"/>
    </source>
</evidence>
<dbReference type="PANTHER" id="PTHR34987:SF4">
    <property type="entry name" value="ALPHA-L-RHAMNOSIDASE C-TERMINAL DOMAIN-CONTAINING PROTEIN"/>
    <property type="match status" value="1"/>
</dbReference>
<dbReference type="Pfam" id="PF17390">
    <property type="entry name" value="Bac_rhamnosid_C"/>
    <property type="match status" value="1"/>
</dbReference>
<dbReference type="InterPro" id="IPR035396">
    <property type="entry name" value="Bac_rhamnosid6H"/>
</dbReference>
<comment type="caution">
    <text evidence="3">The sequence shown here is derived from an EMBL/GenBank/DDBJ whole genome shotgun (WGS) entry which is preliminary data.</text>
</comment>
<feature type="domain" description="Alpha-L-rhamnosidase six-hairpin glycosidase" evidence="1">
    <location>
        <begin position="204"/>
        <end position="541"/>
    </location>
</feature>
<name>A0A940DVU7_9BACT</name>
<gene>
    <name evidence="3" type="ORF">IAB75_05460</name>
</gene>
<reference evidence="3" key="2">
    <citation type="journal article" date="2021" name="PeerJ">
        <title>Extensive microbial diversity within the chicken gut microbiome revealed by metagenomics and culture.</title>
        <authorList>
            <person name="Gilroy R."/>
            <person name="Ravi A."/>
            <person name="Getino M."/>
            <person name="Pursley I."/>
            <person name="Horton D.L."/>
            <person name="Alikhan N.F."/>
            <person name="Baker D."/>
            <person name="Gharbi K."/>
            <person name="Hall N."/>
            <person name="Watson M."/>
            <person name="Adriaenssens E.M."/>
            <person name="Foster-Nyarko E."/>
            <person name="Jarju S."/>
            <person name="Secka A."/>
            <person name="Antonio M."/>
            <person name="Oren A."/>
            <person name="Chaudhuri R.R."/>
            <person name="La Ragione R."/>
            <person name="Hildebrand F."/>
            <person name="Pallen M.J."/>
        </authorList>
    </citation>
    <scope>NUCLEOTIDE SEQUENCE</scope>
    <source>
        <strain evidence="3">G3-8215</strain>
    </source>
</reference>
<dbReference type="EMBL" id="JADILV010000036">
    <property type="protein sequence ID" value="MBO8483543.1"/>
    <property type="molecule type" value="Genomic_DNA"/>
</dbReference>
<dbReference type="SUPFAM" id="SSF48208">
    <property type="entry name" value="Six-hairpin glycosidases"/>
    <property type="match status" value="1"/>
</dbReference>
<sequence>MEFRGISRVAAAVFAVVLAARGLCSAGIPPVWNGDEDRIVRDGRAKVYIAPGKVLWKSSSSPAVIGGEDFLLGRGDGQAVLGASDVCRMVSRGDSTASLLLDFGRELQGGIRIVTGQYPSGRPLKVRVRFGESASEAMCEMDGVNGACNDHAIRDMEIVLPWLGTLETGNSGFRFVRIDLLDRDVELYLKEVCAYMVYQDIPYAGSFRSSDSRLDSIWMTGAYTVHLNLQNYLTEGVKRDRLVWVGDLHPEVMTVCSVFGYNEAVPRSLDLSRDTNPLPAWMNGISSYSIWWLLIQLDWYMHTGDLEYLSGQKDYVAGLLDLLMSKVDGNGKEHLDGMRFLDWPSEPNRKAVDAGLHSLMVMAMDAGARLCDILEDGVRADRCREVLHRLEASSGASAWLESLSSGVPSASGNKQAAALMALSGEVPADEACGKCILSGGAAGFSTFYGYYMLEALAAAGKYQEAVDIIKEYWGGMLDLGATTFWEDFNLSWKENAARIDSLVPEGKTDVHKDYGGYCYKGFRHSLCHGWASGPTSWLSRHVLGIEILAPSCSRIRVTPHLGSLEWAEGTFPTPYGPVYVRHEKDGSGKVISEIKAPKGVKVIK</sequence>
<dbReference type="InterPro" id="IPR035398">
    <property type="entry name" value="Bac_rhamnosid_C"/>
</dbReference>
<evidence type="ECO:0000259" key="1">
    <source>
        <dbReference type="Pfam" id="PF17389"/>
    </source>
</evidence>
<dbReference type="Proteomes" id="UP000725002">
    <property type="component" value="Unassembled WGS sequence"/>
</dbReference>
<dbReference type="InterPro" id="IPR008928">
    <property type="entry name" value="6-hairpin_glycosidase_sf"/>
</dbReference>
<dbReference type="PANTHER" id="PTHR34987">
    <property type="entry name" value="C, PUTATIVE (AFU_ORTHOLOGUE AFUA_3G02880)-RELATED"/>
    <property type="match status" value="1"/>
</dbReference>
<protein>
    <submittedName>
        <fullName evidence="3">Alpha-L-rhamnosidase</fullName>
    </submittedName>
</protein>
<feature type="domain" description="Alpha-L-rhamnosidase C-terminal" evidence="2">
    <location>
        <begin position="544"/>
        <end position="601"/>
    </location>
</feature>
<dbReference type="Gene3D" id="1.50.10.10">
    <property type="match status" value="1"/>
</dbReference>
<reference evidence="3" key="1">
    <citation type="submission" date="2020-10" db="EMBL/GenBank/DDBJ databases">
        <authorList>
            <person name="Gilroy R."/>
        </authorList>
    </citation>
    <scope>NUCLEOTIDE SEQUENCE</scope>
    <source>
        <strain evidence="3">G3-8215</strain>
    </source>
</reference>
<dbReference type="InterPro" id="IPR012341">
    <property type="entry name" value="6hp_glycosidase-like_sf"/>
</dbReference>
<dbReference type="GO" id="GO:0005975">
    <property type="term" value="P:carbohydrate metabolic process"/>
    <property type="evidence" value="ECO:0007669"/>
    <property type="project" value="InterPro"/>
</dbReference>
<evidence type="ECO:0000259" key="2">
    <source>
        <dbReference type="Pfam" id="PF17390"/>
    </source>
</evidence>
<organism evidence="3 4">
    <name type="scientific">Candidatus Cryptobacteroides avicola</name>
    <dbReference type="NCBI Taxonomy" id="2840757"/>
    <lineage>
        <taxon>Bacteria</taxon>
        <taxon>Pseudomonadati</taxon>
        <taxon>Bacteroidota</taxon>
        <taxon>Bacteroidia</taxon>
        <taxon>Bacteroidales</taxon>
        <taxon>Candidatus Cryptobacteroides</taxon>
    </lineage>
</organism>
<accession>A0A940DVU7</accession>
<dbReference type="AlphaFoldDB" id="A0A940DVU7"/>
<dbReference type="Gene3D" id="2.60.420.10">
    <property type="entry name" value="Maltose phosphorylase, domain 3"/>
    <property type="match status" value="1"/>
</dbReference>
<dbReference type="Pfam" id="PF17389">
    <property type="entry name" value="Bac_rhamnosid6H"/>
    <property type="match status" value="1"/>
</dbReference>
<proteinExistence type="predicted"/>
<evidence type="ECO:0000313" key="3">
    <source>
        <dbReference type="EMBL" id="MBO8483543.1"/>
    </source>
</evidence>